<dbReference type="GO" id="GO:0046047">
    <property type="term" value="P:TTP catabolic process"/>
    <property type="evidence" value="ECO:0007669"/>
    <property type="project" value="TreeGrafter"/>
</dbReference>
<dbReference type="Gene3D" id="1.10.287.1080">
    <property type="entry name" value="MazG-like"/>
    <property type="match status" value="2"/>
</dbReference>
<dbReference type="InterPro" id="IPR048011">
    <property type="entry name" value="NTP-PPase_MazG-like_C"/>
</dbReference>
<dbReference type="GO" id="GO:0006203">
    <property type="term" value="P:dGTP catabolic process"/>
    <property type="evidence" value="ECO:0007669"/>
    <property type="project" value="TreeGrafter"/>
</dbReference>
<dbReference type="EMBL" id="DVGA01000089">
    <property type="protein sequence ID" value="HIQ79234.1"/>
    <property type="molecule type" value="Genomic_DNA"/>
</dbReference>
<gene>
    <name evidence="2" type="primary">mazG</name>
    <name evidence="2" type="ORF">IAB77_08260</name>
</gene>
<dbReference type="Proteomes" id="UP000824262">
    <property type="component" value="Unassembled WGS sequence"/>
</dbReference>
<evidence type="ECO:0000259" key="1">
    <source>
        <dbReference type="Pfam" id="PF03819"/>
    </source>
</evidence>
<dbReference type="SUPFAM" id="SSF101386">
    <property type="entry name" value="all-alpha NTP pyrophosphatases"/>
    <property type="match status" value="2"/>
</dbReference>
<evidence type="ECO:0000313" key="3">
    <source>
        <dbReference type="Proteomes" id="UP000824262"/>
    </source>
</evidence>
<dbReference type="Pfam" id="PF03819">
    <property type="entry name" value="MazG"/>
    <property type="match status" value="2"/>
</dbReference>
<feature type="domain" description="NTP pyrophosphohydrolase MazG-like" evidence="1">
    <location>
        <begin position="34"/>
        <end position="107"/>
    </location>
</feature>
<dbReference type="CDD" id="cd11529">
    <property type="entry name" value="NTP-PPase_MazG_Cterm"/>
    <property type="match status" value="1"/>
</dbReference>
<reference evidence="2" key="1">
    <citation type="submission" date="2020-10" db="EMBL/GenBank/DDBJ databases">
        <authorList>
            <person name="Gilroy R."/>
        </authorList>
    </citation>
    <scope>NUCLEOTIDE SEQUENCE</scope>
    <source>
        <strain evidence="2">ChiBcolR7-354</strain>
    </source>
</reference>
<dbReference type="GO" id="GO:0047429">
    <property type="term" value="F:nucleoside triphosphate diphosphatase activity"/>
    <property type="evidence" value="ECO:0007669"/>
    <property type="project" value="UniProtKB-EC"/>
</dbReference>
<dbReference type="InterPro" id="IPR004518">
    <property type="entry name" value="MazG-like_dom"/>
</dbReference>
<dbReference type="AlphaFoldDB" id="A0A9D1CTM4"/>
<dbReference type="GO" id="GO:0046061">
    <property type="term" value="P:dATP catabolic process"/>
    <property type="evidence" value="ECO:0007669"/>
    <property type="project" value="TreeGrafter"/>
</dbReference>
<dbReference type="GO" id="GO:0046081">
    <property type="term" value="P:dUTP catabolic process"/>
    <property type="evidence" value="ECO:0007669"/>
    <property type="project" value="TreeGrafter"/>
</dbReference>
<sequence length="275" mass="31552">MAEFQIKERYDLRDFVDLIAYLRSERGCPWDREQTHKSIRRNVLEEAYEVCEAIDEDDGGHLREELGDLLMQVIFHARMEEEQGGWNIDDVADEACKKLVHRHPHVFGDVSADTSEKVLDNWDAIKRADRAQSTMSSAMDGVSAAMPALWRSDKIQHKAAKLGFDWPTVSGAMDKVREETEELQQGIDAGDIENIREEIGDLLFSVVNVARFYKLDCEELLHAACGKFIRRFRYLEEGAARLGRRLEDMSLAEMEGIYQQARHDLEGKEPVHVDV</sequence>
<protein>
    <submittedName>
        <fullName evidence="2">Nucleoside triphosphate pyrophosphohydrolase</fullName>
        <ecNumber evidence="2">3.6.1.9</ecNumber>
    </submittedName>
</protein>
<keyword evidence="2" id="KW-0378">Hydrolase</keyword>
<dbReference type="GO" id="GO:0046052">
    <property type="term" value="P:UTP catabolic process"/>
    <property type="evidence" value="ECO:0007669"/>
    <property type="project" value="TreeGrafter"/>
</dbReference>
<dbReference type="NCBIfam" id="TIGR00444">
    <property type="entry name" value="mazG"/>
    <property type="match status" value="1"/>
</dbReference>
<dbReference type="NCBIfam" id="NF007113">
    <property type="entry name" value="PRK09562.1"/>
    <property type="match status" value="1"/>
</dbReference>
<dbReference type="PANTHER" id="PTHR30522">
    <property type="entry name" value="NUCLEOSIDE TRIPHOSPHATE PYROPHOSPHOHYDROLASE"/>
    <property type="match status" value="1"/>
</dbReference>
<comment type="caution">
    <text evidence="2">The sequence shown here is derived from an EMBL/GenBank/DDBJ whole genome shotgun (WGS) entry which is preliminary data.</text>
</comment>
<dbReference type="InterPro" id="IPR048015">
    <property type="entry name" value="NTP-PPase_MazG-like_N"/>
</dbReference>
<dbReference type="EC" id="3.6.1.9" evidence="2"/>
<dbReference type="GO" id="GO:0046076">
    <property type="term" value="P:dTTP catabolic process"/>
    <property type="evidence" value="ECO:0007669"/>
    <property type="project" value="TreeGrafter"/>
</dbReference>
<feature type="domain" description="NTP pyrophosphohydrolase MazG-like" evidence="1">
    <location>
        <begin position="173"/>
        <end position="231"/>
    </location>
</feature>
<name>A0A9D1CTM4_9FIRM</name>
<evidence type="ECO:0000313" key="2">
    <source>
        <dbReference type="EMBL" id="HIQ79234.1"/>
    </source>
</evidence>
<dbReference type="PANTHER" id="PTHR30522:SF0">
    <property type="entry name" value="NUCLEOSIDE TRIPHOSPHATE PYROPHOSPHOHYDROLASE"/>
    <property type="match status" value="1"/>
</dbReference>
<proteinExistence type="predicted"/>
<dbReference type="FunFam" id="1.10.287.1080:FF:000001">
    <property type="entry name" value="Nucleoside triphosphate pyrophosphohydrolase"/>
    <property type="match status" value="1"/>
</dbReference>
<dbReference type="FunFam" id="1.10.287.1080:FF:000003">
    <property type="entry name" value="Nucleoside triphosphate pyrophosphohydrolase"/>
    <property type="match status" value="1"/>
</dbReference>
<dbReference type="InterPro" id="IPR011551">
    <property type="entry name" value="NTP_PyrPHydrolase_MazG"/>
</dbReference>
<accession>A0A9D1CTM4</accession>
<reference evidence="2" key="2">
    <citation type="journal article" date="2021" name="PeerJ">
        <title>Extensive microbial diversity within the chicken gut microbiome revealed by metagenomics and culture.</title>
        <authorList>
            <person name="Gilroy R."/>
            <person name="Ravi A."/>
            <person name="Getino M."/>
            <person name="Pursley I."/>
            <person name="Horton D.L."/>
            <person name="Alikhan N.F."/>
            <person name="Baker D."/>
            <person name="Gharbi K."/>
            <person name="Hall N."/>
            <person name="Watson M."/>
            <person name="Adriaenssens E.M."/>
            <person name="Foster-Nyarko E."/>
            <person name="Jarju S."/>
            <person name="Secka A."/>
            <person name="Antonio M."/>
            <person name="Oren A."/>
            <person name="Chaudhuri R.R."/>
            <person name="La Ragione R."/>
            <person name="Hildebrand F."/>
            <person name="Pallen M.J."/>
        </authorList>
    </citation>
    <scope>NUCLEOTIDE SEQUENCE</scope>
    <source>
        <strain evidence="2">ChiBcolR7-354</strain>
    </source>
</reference>
<organism evidence="2 3">
    <name type="scientific">Candidatus Scatomorpha intestinavium</name>
    <dbReference type="NCBI Taxonomy" id="2840922"/>
    <lineage>
        <taxon>Bacteria</taxon>
        <taxon>Bacillati</taxon>
        <taxon>Bacillota</taxon>
        <taxon>Clostridia</taxon>
        <taxon>Eubacteriales</taxon>
        <taxon>Candidatus Scatomorpha</taxon>
    </lineage>
</organism>
<dbReference type="GO" id="GO:0006950">
    <property type="term" value="P:response to stress"/>
    <property type="evidence" value="ECO:0007669"/>
    <property type="project" value="UniProtKB-ARBA"/>
</dbReference>
<dbReference type="CDD" id="cd11528">
    <property type="entry name" value="NTP-PPase_MazG_Nterm"/>
    <property type="match status" value="1"/>
</dbReference>